<dbReference type="Gene3D" id="2.170.120.30">
    <property type="match status" value="1"/>
</dbReference>
<organism evidence="1 2">
    <name type="scientific">Tenacibaculum finnmarkense genomovar ulcerans</name>
    <dbReference type="NCBI Taxonomy" id="2781388"/>
    <lineage>
        <taxon>Bacteria</taxon>
        <taxon>Pseudomonadati</taxon>
        <taxon>Bacteroidota</taxon>
        <taxon>Flavobacteriia</taxon>
        <taxon>Flavobacteriales</taxon>
        <taxon>Flavobacteriaceae</taxon>
        <taxon>Tenacibaculum</taxon>
        <taxon>Tenacibaculum finnmarkense</taxon>
    </lineage>
</organism>
<proteinExistence type="predicted"/>
<evidence type="ECO:0008006" key="3">
    <source>
        <dbReference type="Google" id="ProtNLM"/>
    </source>
</evidence>
<evidence type="ECO:0000313" key="2">
    <source>
        <dbReference type="Proteomes" id="UP000490060"/>
    </source>
</evidence>
<dbReference type="EMBL" id="OENE01000004">
    <property type="protein sequence ID" value="SOS58290.1"/>
    <property type="molecule type" value="Genomic_DNA"/>
</dbReference>
<evidence type="ECO:0000313" key="1">
    <source>
        <dbReference type="EMBL" id="SOS58290.1"/>
    </source>
</evidence>
<gene>
    <name evidence="1" type="ORF">TNO010_120093</name>
</gene>
<dbReference type="RefSeq" id="WP_172504814.1">
    <property type="nucleotide sequence ID" value="NZ_JAJHTM010000006.1"/>
</dbReference>
<dbReference type="AlphaFoldDB" id="A0A2I2LDH3"/>
<dbReference type="Proteomes" id="UP000490060">
    <property type="component" value="Unassembled WGS sequence"/>
</dbReference>
<name>A0A2I2LDH3_9FLAO</name>
<accession>A0A2I2LDH3</accession>
<reference evidence="1 2" key="1">
    <citation type="submission" date="2017-11" db="EMBL/GenBank/DDBJ databases">
        <authorList>
            <person name="Duchaud E."/>
        </authorList>
    </citation>
    <scope>NUCLEOTIDE SEQUENCE [LARGE SCALE GENOMIC DNA]</scope>
    <source>
        <strain evidence="1 2">TNO010</strain>
    </source>
</reference>
<dbReference type="Gene3D" id="2.170.120.40">
    <property type="entry name" value="YbbR-like domain"/>
    <property type="match status" value="1"/>
</dbReference>
<sequence>MKKTFNIPKTFFGFLSASVLFWLLINLSKQYTTEIETVVTYNNIAIQKTIINTPIKKIALVVKGSGFKLIAQNFINSNIKLNLEKAHKKKNNAYYFLTKNSYSEVQRQLNSGIELIKFQRDSIPLEMGTLASKKVPLKANLELKFQLGYDLASPIKITPSHVLISGETSLIDKITFLNLKKITLENISESTTLKGTIETPEKLKKEVNSAKISIIVDKFTEGEIEVPISIKNAPKNINIFPKKVKIIYKVGLKNFNKINANLFKIACDYKQITSNETSYLTPKLIQFPDSITILRIVPKKIDFLIHKKTQK</sequence>
<protein>
    <recommendedName>
        <fullName evidence="3">YbbR-like domain-containing protein</fullName>
    </recommendedName>
</protein>